<comment type="caution">
    <text evidence="2">The sequence shown here is derived from an EMBL/GenBank/DDBJ whole genome shotgun (WGS) entry which is preliminary data.</text>
</comment>
<dbReference type="OrthoDB" id="1917528at2759"/>
<dbReference type="Gramene" id="PSS19058">
    <property type="protein sequence ID" value="PSS19058"/>
    <property type="gene ID" value="CEY00_Acc11000"/>
</dbReference>
<feature type="region of interest" description="Disordered" evidence="1">
    <location>
        <begin position="1"/>
        <end position="94"/>
    </location>
</feature>
<organism evidence="2 3">
    <name type="scientific">Actinidia chinensis var. chinensis</name>
    <name type="common">Chinese soft-hair kiwi</name>
    <dbReference type="NCBI Taxonomy" id="1590841"/>
    <lineage>
        <taxon>Eukaryota</taxon>
        <taxon>Viridiplantae</taxon>
        <taxon>Streptophyta</taxon>
        <taxon>Embryophyta</taxon>
        <taxon>Tracheophyta</taxon>
        <taxon>Spermatophyta</taxon>
        <taxon>Magnoliopsida</taxon>
        <taxon>eudicotyledons</taxon>
        <taxon>Gunneridae</taxon>
        <taxon>Pentapetalae</taxon>
        <taxon>asterids</taxon>
        <taxon>Ericales</taxon>
        <taxon>Actinidiaceae</taxon>
        <taxon>Actinidia</taxon>
    </lineage>
</organism>
<feature type="compositionally biased region" description="Low complexity" evidence="1">
    <location>
        <begin position="476"/>
        <end position="489"/>
    </location>
</feature>
<dbReference type="EMBL" id="NKQK01000010">
    <property type="protein sequence ID" value="PSS19058.1"/>
    <property type="molecule type" value="Genomic_DNA"/>
</dbReference>
<proteinExistence type="predicted"/>
<keyword evidence="3" id="KW-1185">Reference proteome</keyword>
<dbReference type="Proteomes" id="UP000241394">
    <property type="component" value="Chromosome LG10"/>
</dbReference>
<dbReference type="AlphaFoldDB" id="A0A2R6R1G6"/>
<reference evidence="3" key="2">
    <citation type="journal article" date="2018" name="BMC Genomics">
        <title>A manually annotated Actinidia chinensis var. chinensis (kiwifruit) genome highlights the challenges associated with draft genomes and gene prediction in plants.</title>
        <authorList>
            <person name="Pilkington S.M."/>
            <person name="Crowhurst R."/>
            <person name="Hilario E."/>
            <person name="Nardozza S."/>
            <person name="Fraser L."/>
            <person name="Peng Y."/>
            <person name="Gunaseelan K."/>
            <person name="Simpson R."/>
            <person name="Tahir J."/>
            <person name="Deroles S.C."/>
            <person name="Templeton K."/>
            <person name="Luo Z."/>
            <person name="Davy M."/>
            <person name="Cheng C."/>
            <person name="McNeilage M."/>
            <person name="Scaglione D."/>
            <person name="Liu Y."/>
            <person name="Zhang Q."/>
            <person name="Datson P."/>
            <person name="De Silva N."/>
            <person name="Gardiner S.E."/>
            <person name="Bassett H."/>
            <person name="Chagne D."/>
            <person name="McCallum J."/>
            <person name="Dzierzon H."/>
            <person name="Deng C."/>
            <person name="Wang Y.Y."/>
            <person name="Barron L."/>
            <person name="Manako K."/>
            <person name="Bowen J."/>
            <person name="Foster T.M."/>
            <person name="Erridge Z.A."/>
            <person name="Tiffin H."/>
            <person name="Waite C.N."/>
            <person name="Davies K.M."/>
            <person name="Grierson E.P."/>
            <person name="Laing W.A."/>
            <person name="Kirk R."/>
            <person name="Chen X."/>
            <person name="Wood M."/>
            <person name="Montefiori M."/>
            <person name="Brummell D.A."/>
            <person name="Schwinn K.E."/>
            <person name="Catanach A."/>
            <person name="Fullerton C."/>
            <person name="Li D."/>
            <person name="Meiyalaghan S."/>
            <person name="Nieuwenhuizen N."/>
            <person name="Read N."/>
            <person name="Prakash R."/>
            <person name="Hunter D."/>
            <person name="Zhang H."/>
            <person name="McKenzie M."/>
            <person name="Knabel M."/>
            <person name="Harris A."/>
            <person name="Allan A.C."/>
            <person name="Gleave A."/>
            <person name="Chen A."/>
            <person name="Janssen B.J."/>
            <person name="Plunkett B."/>
            <person name="Ampomah-Dwamena C."/>
            <person name="Voogd C."/>
            <person name="Leif D."/>
            <person name="Lafferty D."/>
            <person name="Souleyre E.J.F."/>
            <person name="Varkonyi-Gasic E."/>
            <person name="Gambi F."/>
            <person name="Hanley J."/>
            <person name="Yao J.L."/>
            <person name="Cheung J."/>
            <person name="David K.M."/>
            <person name="Warren B."/>
            <person name="Marsh K."/>
            <person name="Snowden K.C."/>
            <person name="Lin-Wang K."/>
            <person name="Brian L."/>
            <person name="Martinez-Sanchez M."/>
            <person name="Wang M."/>
            <person name="Ileperuma N."/>
            <person name="Macnee N."/>
            <person name="Campin R."/>
            <person name="McAtee P."/>
            <person name="Drummond R.S.M."/>
            <person name="Espley R.V."/>
            <person name="Ireland H.S."/>
            <person name="Wu R."/>
            <person name="Atkinson R.G."/>
            <person name="Karunairetnam S."/>
            <person name="Bulley S."/>
            <person name="Chunkath S."/>
            <person name="Hanley Z."/>
            <person name="Storey R."/>
            <person name="Thrimawithana A.H."/>
            <person name="Thomson S."/>
            <person name="David C."/>
            <person name="Testolin R."/>
            <person name="Huang H."/>
            <person name="Hellens R.P."/>
            <person name="Schaffer R.J."/>
        </authorList>
    </citation>
    <scope>NUCLEOTIDE SEQUENCE [LARGE SCALE GENOMIC DNA]</scope>
    <source>
        <strain evidence="3">cv. Red5</strain>
    </source>
</reference>
<evidence type="ECO:0000313" key="3">
    <source>
        <dbReference type="Proteomes" id="UP000241394"/>
    </source>
</evidence>
<feature type="region of interest" description="Disordered" evidence="1">
    <location>
        <begin position="429"/>
        <end position="507"/>
    </location>
</feature>
<dbReference type="STRING" id="1590841.A0A2R6R1G6"/>
<gene>
    <name evidence="2" type="ORF">CEY00_Acc11000</name>
</gene>
<feature type="compositionally biased region" description="Low complexity" evidence="1">
    <location>
        <begin position="631"/>
        <end position="649"/>
    </location>
</feature>
<feature type="region of interest" description="Disordered" evidence="1">
    <location>
        <begin position="332"/>
        <end position="416"/>
    </location>
</feature>
<evidence type="ECO:0000256" key="1">
    <source>
        <dbReference type="SAM" id="MobiDB-lite"/>
    </source>
</evidence>
<sequence length="649" mass="70043">MERSEPTLIPEWLKGGGSANGGTTAHQTATSTQHSDNHVVSKPSRNKSSMSINGRVESKTSRNKSSVCINNHDIGRSFSSNQTTSSYFSRSSSSNGYAHLRSHGSFGKINHDGDWEKETYEFRDKEKSWLVDHRSREYFEPLENILPSRFEKDLRRSQSTMTGKRGQTWPKKLQIDSSSANLSNPKYCNGMLGGGSAVSSVHKVAFERNFPSLGTDERQTATDIGRVSSTGLSTAIQSLPIGTLAVVGGDGWTSALAEVPVLVGSHSTSGSVQQVISPTSASLASSTMTGLNMAETLVQVPSHSHATPPQSPFGTQSLEELAIKQSRQLIPMTPPMPKALVNPSEKAKPKIRQQQQQHTAYSHIANHSPRSGPMKPEDSGTSSAGKLHVLKPARERNALSPPAKDSSSPISSSRVASRPFAVASSVVGSAPLRSPRNNPNLASAKRKPTMAILEKKPTPQAQSRSDFFNLMRKKSMTSPSSSATAVTPSLLDKSDGTETGSAPVVPHDIDSLSLESFAGDQSIVKMNDTKSNGNAFEMNQESLNDRHEESLNNGKDHSSSNAILYSEEEEAAFLHSLGWEENAEEDEGLTEEEINSFYKDVDEYIKLKPSSRVLQGMQPKFLVPLNSHTESVGGDASSGSSSSDSKFKS</sequence>
<feature type="compositionally biased region" description="Low complexity" evidence="1">
    <location>
        <begin position="76"/>
        <end position="94"/>
    </location>
</feature>
<reference evidence="2 3" key="1">
    <citation type="submission" date="2017-07" db="EMBL/GenBank/DDBJ databases">
        <title>An improved, manually edited Actinidia chinensis var. chinensis (kiwifruit) genome highlights the challenges associated with draft genomes and gene prediction in plants.</title>
        <authorList>
            <person name="Pilkington S."/>
            <person name="Crowhurst R."/>
            <person name="Hilario E."/>
            <person name="Nardozza S."/>
            <person name="Fraser L."/>
            <person name="Peng Y."/>
            <person name="Gunaseelan K."/>
            <person name="Simpson R."/>
            <person name="Tahir J."/>
            <person name="Deroles S."/>
            <person name="Templeton K."/>
            <person name="Luo Z."/>
            <person name="Davy M."/>
            <person name="Cheng C."/>
            <person name="Mcneilage M."/>
            <person name="Scaglione D."/>
            <person name="Liu Y."/>
            <person name="Zhang Q."/>
            <person name="Datson P."/>
            <person name="De Silva N."/>
            <person name="Gardiner S."/>
            <person name="Bassett H."/>
            <person name="Chagne D."/>
            <person name="Mccallum J."/>
            <person name="Dzierzon H."/>
            <person name="Deng C."/>
            <person name="Wang Y.-Y."/>
            <person name="Barron N."/>
            <person name="Manako K."/>
            <person name="Bowen J."/>
            <person name="Foster T."/>
            <person name="Erridge Z."/>
            <person name="Tiffin H."/>
            <person name="Waite C."/>
            <person name="Davies K."/>
            <person name="Grierson E."/>
            <person name="Laing W."/>
            <person name="Kirk R."/>
            <person name="Chen X."/>
            <person name="Wood M."/>
            <person name="Montefiori M."/>
            <person name="Brummell D."/>
            <person name="Schwinn K."/>
            <person name="Catanach A."/>
            <person name="Fullerton C."/>
            <person name="Li D."/>
            <person name="Meiyalaghan S."/>
            <person name="Nieuwenhuizen N."/>
            <person name="Read N."/>
            <person name="Prakash R."/>
            <person name="Hunter D."/>
            <person name="Zhang H."/>
            <person name="Mckenzie M."/>
            <person name="Knabel M."/>
            <person name="Harris A."/>
            <person name="Allan A."/>
            <person name="Chen A."/>
            <person name="Janssen B."/>
            <person name="Plunkett B."/>
            <person name="Dwamena C."/>
            <person name="Voogd C."/>
            <person name="Leif D."/>
            <person name="Lafferty D."/>
            <person name="Souleyre E."/>
            <person name="Varkonyi-Gasic E."/>
            <person name="Gambi F."/>
            <person name="Hanley J."/>
            <person name="Yao J.-L."/>
            <person name="Cheung J."/>
            <person name="David K."/>
            <person name="Warren B."/>
            <person name="Marsh K."/>
            <person name="Snowden K."/>
            <person name="Lin-Wang K."/>
            <person name="Brian L."/>
            <person name="Martinez-Sanchez M."/>
            <person name="Wang M."/>
            <person name="Ileperuma N."/>
            <person name="Macnee N."/>
            <person name="Campin R."/>
            <person name="Mcatee P."/>
            <person name="Drummond R."/>
            <person name="Espley R."/>
            <person name="Ireland H."/>
            <person name="Wu R."/>
            <person name="Atkinson R."/>
            <person name="Karunairetnam S."/>
            <person name="Bulley S."/>
            <person name="Chunkath S."/>
            <person name="Hanley Z."/>
            <person name="Storey R."/>
            <person name="Thrimawithana A."/>
            <person name="Thomson S."/>
            <person name="David C."/>
            <person name="Testolin R."/>
        </authorList>
    </citation>
    <scope>NUCLEOTIDE SEQUENCE [LARGE SCALE GENOMIC DNA]</scope>
    <source>
        <strain evidence="3">cv. Red5</strain>
        <tissue evidence="2">Young leaf</tissue>
    </source>
</reference>
<feature type="compositionally biased region" description="Low complexity" evidence="1">
    <location>
        <begin position="400"/>
        <end position="416"/>
    </location>
</feature>
<feature type="region of interest" description="Disordered" evidence="1">
    <location>
        <begin position="625"/>
        <end position="649"/>
    </location>
</feature>
<protein>
    <submittedName>
        <fullName evidence="2">Nuclear pore complex protein</fullName>
    </submittedName>
</protein>
<dbReference type="PANTHER" id="PTHR34112:SF13">
    <property type="entry name" value="OS04G0448200 PROTEIN"/>
    <property type="match status" value="1"/>
</dbReference>
<dbReference type="OMA" id="RIHVYKP"/>
<evidence type="ECO:0000313" key="2">
    <source>
        <dbReference type="EMBL" id="PSS19058.1"/>
    </source>
</evidence>
<dbReference type="InParanoid" id="A0A2R6R1G6"/>
<dbReference type="PANTHER" id="PTHR34112">
    <property type="entry name" value="C-JUN-AMINO-TERMINAL KINASE-INTERACTING PROTEIN"/>
    <property type="match status" value="1"/>
</dbReference>
<accession>A0A2R6R1G6</accession>
<name>A0A2R6R1G6_ACTCC</name>
<feature type="compositionally biased region" description="Low complexity" evidence="1">
    <location>
        <begin position="21"/>
        <end position="34"/>
    </location>
</feature>